<dbReference type="Pfam" id="PF00535">
    <property type="entry name" value="Glycos_transf_2"/>
    <property type="match status" value="1"/>
</dbReference>
<dbReference type="AlphaFoldDB" id="E8X7Q6"/>
<sequence length="328" mass="36300">MSNLLSIGVLIASYKRPADLLRCLDSLKSQNCTPDDVVVVLRHDDLESHHALDFYQSANLPIRRVAVHTPGLVAARNTGIEASTTDVVAMIDDDTVPQPEWLCRVVAAFAENPSLGGLGGRDRCFVDGAFDDRQRETVGKLQWFGRTIGNHHLGFGSMREVDLLKGANMSYRRKALEDSRCDTRLRGLGAQSSEDISLCVSVKKNGWKLAYDPLALVHHYAGERSEERHYSGVGRITNVTPFRDFNYNEVVGLWGALTPLGRLAFFVWSLLVGTRVAPGLLQAIRFTPTLRGNAWLRFVVAQQGKMGAFRDLTFALFLSKSKGNTHSS</sequence>
<keyword evidence="2" id="KW-0808">Transferase</keyword>
<evidence type="ECO:0000313" key="3">
    <source>
        <dbReference type="Proteomes" id="UP000000343"/>
    </source>
</evidence>
<dbReference type="EMBL" id="CP002484">
    <property type="protein sequence ID" value="ADW71490.1"/>
    <property type="molecule type" value="Genomic_DNA"/>
</dbReference>
<gene>
    <name evidence="2" type="ordered locus">AciX9_4559</name>
</gene>
<evidence type="ECO:0000259" key="1">
    <source>
        <dbReference type="Pfam" id="PF00535"/>
    </source>
</evidence>
<name>E8X7Q6_GRATM</name>
<proteinExistence type="predicted"/>
<dbReference type="eggNOG" id="COG1216">
    <property type="taxonomic scope" value="Bacteria"/>
</dbReference>
<feature type="domain" description="Glycosyltransferase 2-like" evidence="1">
    <location>
        <begin position="9"/>
        <end position="178"/>
    </location>
</feature>
<dbReference type="KEGG" id="acm:AciX9_4559"/>
<keyword evidence="2" id="KW-0614">Plasmid</keyword>
<keyword evidence="3" id="KW-1185">Reference proteome</keyword>
<evidence type="ECO:0000313" key="2">
    <source>
        <dbReference type="EMBL" id="ADW71490.1"/>
    </source>
</evidence>
<dbReference type="Proteomes" id="UP000000343">
    <property type="component" value="Plasmid pACIX904"/>
</dbReference>
<dbReference type="InterPro" id="IPR029044">
    <property type="entry name" value="Nucleotide-diphossugar_trans"/>
</dbReference>
<dbReference type="InterPro" id="IPR001173">
    <property type="entry name" value="Glyco_trans_2-like"/>
</dbReference>
<dbReference type="PANTHER" id="PTHR43685">
    <property type="entry name" value="GLYCOSYLTRANSFERASE"/>
    <property type="match status" value="1"/>
</dbReference>
<accession>E8X7Q6</accession>
<dbReference type="CDD" id="cd00761">
    <property type="entry name" value="Glyco_tranf_GTA_type"/>
    <property type="match status" value="1"/>
</dbReference>
<dbReference type="HOGENOM" id="CLU_905688_0_0_0"/>
<dbReference type="RefSeq" id="WP_013573209.1">
    <property type="nucleotide sequence ID" value="NC_015059.1"/>
</dbReference>
<dbReference type="SUPFAM" id="SSF53448">
    <property type="entry name" value="Nucleotide-diphospho-sugar transferases"/>
    <property type="match status" value="1"/>
</dbReference>
<organism evidence="3">
    <name type="scientific">Granulicella tundricola (strain ATCC BAA-1859 / DSM 23138 / MP5ACTX9)</name>
    <dbReference type="NCBI Taxonomy" id="1198114"/>
    <lineage>
        <taxon>Bacteria</taxon>
        <taxon>Pseudomonadati</taxon>
        <taxon>Acidobacteriota</taxon>
        <taxon>Terriglobia</taxon>
        <taxon>Terriglobales</taxon>
        <taxon>Acidobacteriaceae</taxon>
        <taxon>Granulicella</taxon>
    </lineage>
</organism>
<dbReference type="InterPro" id="IPR050834">
    <property type="entry name" value="Glycosyltransf_2"/>
</dbReference>
<geneLocation type="plasmid" evidence="2 3">
    <name>pACIX904</name>
</geneLocation>
<dbReference type="OrthoDB" id="257969at2"/>
<reference evidence="3" key="1">
    <citation type="submission" date="2011-01" db="EMBL/GenBank/DDBJ databases">
        <title>Complete sequence of plasmid4 of Acidobacterium sp. MP5ACTX9.</title>
        <authorList>
            <consortium name="US DOE Joint Genome Institute"/>
            <person name="Lucas S."/>
            <person name="Copeland A."/>
            <person name="Lapidus A."/>
            <person name="Cheng J.-F."/>
            <person name="Goodwin L."/>
            <person name="Pitluck S."/>
            <person name="Teshima H."/>
            <person name="Detter J.C."/>
            <person name="Han C."/>
            <person name="Tapia R."/>
            <person name="Land M."/>
            <person name="Hauser L."/>
            <person name="Kyrpides N."/>
            <person name="Ivanova N."/>
            <person name="Ovchinnikova G."/>
            <person name="Pagani I."/>
            <person name="Rawat S.R."/>
            <person name="Mannisto M."/>
            <person name="Haggblom M.M."/>
            <person name="Woyke T."/>
        </authorList>
    </citation>
    <scope>NUCLEOTIDE SEQUENCE [LARGE SCALE GENOMIC DNA]</scope>
    <source>
        <strain evidence="3">MP5ACTX9</strain>
        <plasmid evidence="3">Plasmid pACIX904</plasmid>
    </source>
</reference>
<dbReference type="PANTHER" id="PTHR43685:SF3">
    <property type="entry name" value="SLR2126 PROTEIN"/>
    <property type="match status" value="1"/>
</dbReference>
<protein>
    <submittedName>
        <fullName evidence="2">Glycosyl transferase family 2</fullName>
    </submittedName>
</protein>
<dbReference type="GO" id="GO:0016740">
    <property type="term" value="F:transferase activity"/>
    <property type="evidence" value="ECO:0007669"/>
    <property type="project" value="UniProtKB-KW"/>
</dbReference>
<dbReference type="PaxDb" id="1198114-AciX9_4559"/>
<dbReference type="Gene3D" id="3.90.550.10">
    <property type="entry name" value="Spore Coat Polysaccharide Biosynthesis Protein SpsA, Chain A"/>
    <property type="match status" value="1"/>
</dbReference>